<gene>
    <name evidence="1" type="ORF">APX70_01601</name>
</gene>
<feature type="non-terminal residue" evidence="1">
    <location>
        <position position="1"/>
    </location>
</feature>
<evidence type="ECO:0000313" key="2">
    <source>
        <dbReference type="Proteomes" id="UP000282378"/>
    </source>
</evidence>
<accession>A0A3M3A7N6</accession>
<dbReference type="AlphaFoldDB" id="A0A3M3A7N6"/>
<name>A0A3M3A7N6_PSEYM</name>
<comment type="caution">
    <text evidence="1">The sequence shown here is derived from an EMBL/GenBank/DDBJ whole genome shotgun (WGS) entry which is preliminary data.</text>
</comment>
<organism evidence="1 2">
    <name type="scientific">Pseudomonas syringae pv. maculicola</name>
    <dbReference type="NCBI Taxonomy" id="59511"/>
    <lineage>
        <taxon>Bacteria</taxon>
        <taxon>Pseudomonadati</taxon>
        <taxon>Pseudomonadota</taxon>
        <taxon>Gammaproteobacteria</taxon>
        <taxon>Pseudomonadales</taxon>
        <taxon>Pseudomonadaceae</taxon>
        <taxon>Pseudomonas</taxon>
    </lineage>
</organism>
<sequence length="54" mass="6108">RAADAHGEIDALLENIDESVGERHPRTQFVMLPGKVENQWQHMQAAKRGRQVDA</sequence>
<protein>
    <submittedName>
        <fullName evidence="1">Uncharacterized protein</fullName>
    </submittedName>
</protein>
<proteinExistence type="predicted"/>
<dbReference type="Proteomes" id="UP000282378">
    <property type="component" value="Unassembled WGS sequence"/>
</dbReference>
<reference evidence="1 2" key="1">
    <citation type="submission" date="2018-08" db="EMBL/GenBank/DDBJ databases">
        <title>Recombination of ecologically and evolutionarily significant loci maintains genetic cohesion in the Pseudomonas syringae species complex.</title>
        <authorList>
            <person name="Dillon M."/>
            <person name="Thakur S."/>
            <person name="Almeida R.N.D."/>
            <person name="Weir B.S."/>
            <person name="Guttman D.S."/>
        </authorList>
    </citation>
    <scope>NUCLEOTIDE SEQUENCE [LARGE SCALE GENOMIC DNA]</scope>
    <source>
        <strain evidence="1 2">88_10</strain>
    </source>
</reference>
<dbReference type="EMBL" id="RBNL01000835">
    <property type="protein sequence ID" value="RML96306.1"/>
    <property type="molecule type" value="Genomic_DNA"/>
</dbReference>
<evidence type="ECO:0000313" key="1">
    <source>
        <dbReference type="EMBL" id="RML96306.1"/>
    </source>
</evidence>